<dbReference type="OrthoDB" id="272779at2"/>
<organism evidence="4 5">
    <name type="scientific">Flavobacterium crocinum</name>
    <dbReference type="NCBI Taxonomy" id="2183896"/>
    <lineage>
        <taxon>Bacteria</taxon>
        <taxon>Pseudomonadati</taxon>
        <taxon>Bacteroidota</taxon>
        <taxon>Flavobacteriia</taxon>
        <taxon>Flavobacteriales</taxon>
        <taxon>Flavobacteriaceae</taxon>
        <taxon>Flavobacterium</taxon>
    </lineage>
</organism>
<keyword evidence="5" id="KW-1185">Reference proteome</keyword>
<dbReference type="InterPro" id="IPR037050">
    <property type="entry name" value="DUF1254_sf"/>
</dbReference>
<dbReference type="InterPro" id="IPR010679">
    <property type="entry name" value="DUF1254"/>
</dbReference>
<accession>A0A2S1YQ08</accession>
<evidence type="ECO:0000313" key="5">
    <source>
        <dbReference type="Proteomes" id="UP000245250"/>
    </source>
</evidence>
<feature type="signal peptide" evidence="1">
    <location>
        <begin position="1"/>
        <end position="19"/>
    </location>
</feature>
<keyword evidence="1" id="KW-0732">Signal</keyword>
<proteinExistence type="predicted"/>
<evidence type="ECO:0000256" key="1">
    <source>
        <dbReference type="SAM" id="SignalP"/>
    </source>
</evidence>
<dbReference type="Gene3D" id="2.60.40.1610">
    <property type="entry name" value="Domain of unknown function DUF1254"/>
    <property type="match status" value="1"/>
</dbReference>
<dbReference type="Gene3D" id="1.10.3360.10">
    <property type="entry name" value="VPA0735-like domain"/>
    <property type="match status" value="1"/>
</dbReference>
<dbReference type="PROSITE" id="PS51257">
    <property type="entry name" value="PROKAR_LIPOPROTEIN"/>
    <property type="match status" value="1"/>
</dbReference>
<dbReference type="InterPro" id="IPR037049">
    <property type="entry name" value="DUF1214_C_sf"/>
</dbReference>
<evidence type="ECO:0000313" key="4">
    <source>
        <dbReference type="EMBL" id="AWK05898.1"/>
    </source>
</evidence>
<dbReference type="Gene3D" id="2.60.120.600">
    <property type="entry name" value="Domain of unknown function DUF1214, C-terminal domain"/>
    <property type="match status" value="1"/>
</dbReference>
<dbReference type="KEGG" id="fcr:HYN56_17360"/>
<evidence type="ECO:0008006" key="6">
    <source>
        <dbReference type="Google" id="ProtNLM"/>
    </source>
</evidence>
<dbReference type="PANTHER" id="PTHR36509:SF3">
    <property type="entry name" value="SIGNAL PEPTIDE PROTEIN"/>
    <property type="match status" value="1"/>
</dbReference>
<dbReference type="InterPro" id="IPR010621">
    <property type="entry name" value="DUF1214"/>
</dbReference>
<reference evidence="4 5" key="1">
    <citation type="submission" date="2018-05" db="EMBL/GenBank/DDBJ databases">
        <title>Genome sequencing of Flavobacterium sp. HYN0056.</title>
        <authorList>
            <person name="Yi H."/>
            <person name="Baek C."/>
        </authorList>
    </citation>
    <scope>NUCLEOTIDE SEQUENCE [LARGE SCALE GENOMIC DNA]</scope>
    <source>
        <strain evidence="4 5">HYN0056</strain>
    </source>
</reference>
<gene>
    <name evidence="4" type="ORF">HYN56_17360</name>
</gene>
<dbReference type="Pfam" id="PF06863">
    <property type="entry name" value="DUF1254"/>
    <property type="match status" value="1"/>
</dbReference>
<evidence type="ECO:0000259" key="3">
    <source>
        <dbReference type="Pfam" id="PF06863"/>
    </source>
</evidence>
<dbReference type="Pfam" id="PF06742">
    <property type="entry name" value="DUF1214"/>
    <property type="match status" value="1"/>
</dbReference>
<feature type="domain" description="DUF1214" evidence="2">
    <location>
        <begin position="361"/>
        <end position="466"/>
    </location>
</feature>
<feature type="domain" description="DUF1254" evidence="3">
    <location>
        <begin position="81"/>
        <end position="214"/>
    </location>
</feature>
<dbReference type="SUPFAM" id="SSF160935">
    <property type="entry name" value="VPA0735-like"/>
    <property type="match status" value="1"/>
</dbReference>
<feature type="chain" id="PRO_5015447038" description="DUF1254 domain-containing protein" evidence="1">
    <location>
        <begin position="20"/>
        <end position="483"/>
    </location>
</feature>
<dbReference type="EMBL" id="CP029255">
    <property type="protein sequence ID" value="AWK05898.1"/>
    <property type="molecule type" value="Genomic_DNA"/>
</dbReference>
<dbReference type="PANTHER" id="PTHR36509">
    <property type="entry name" value="BLL3101 PROTEIN"/>
    <property type="match status" value="1"/>
</dbReference>
<sequence>MKNKFILLLLILLSSACTKKTTVNESENTTASDTAISNFKPANIQEQILYQRGIEAAIWGMPAVNFQLMADAFFKINGKDNQVVIWPKLLDWKNQTLTPNPDVIYLMPFFNTEKTGPVVLEIPPADGGVFNGSIMTYWQNSLEDVGPGGVDKGKGGKYLFLPPGYDRGKIPSGYIPLQSDTYRGYALLRSVLKSGSAEDVAAAVEYSKRIKVYPLSEASKNPATVFVDASEKVFDSAIPYDISFYESLNRIVQSEPWLERDRAQIDILKTVGIQRGKSFNPDARTKEILTASVKAAREWLNVNLEAMPPFYRDTHWVFPATKDFADNIKNNYDVAESYPVDNRGLVYMIIFFSAKHIGESQYYLIQIVDKQGNVLDGKSSYKLHVPANVPVKQYWSMTVYNRETHTFIKNAKRVGRSSQSPGLKTNSDGSVDLYFGPEAPESGESNWIPTDPKGKFEILARFYGPTPKLYDQSWKLNDVEKIK</sequence>
<dbReference type="AlphaFoldDB" id="A0A2S1YQ08"/>
<protein>
    <recommendedName>
        <fullName evidence="6">DUF1254 domain-containing protein</fullName>
    </recommendedName>
</protein>
<dbReference type="RefSeq" id="WP_109193329.1">
    <property type="nucleotide sequence ID" value="NZ_CP029255.1"/>
</dbReference>
<name>A0A2S1YQ08_9FLAO</name>
<dbReference type="Proteomes" id="UP000245250">
    <property type="component" value="Chromosome"/>
</dbReference>
<evidence type="ECO:0000259" key="2">
    <source>
        <dbReference type="Pfam" id="PF06742"/>
    </source>
</evidence>